<keyword evidence="1" id="KW-1133">Transmembrane helix</keyword>
<keyword evidence="1" id="KW-0812">Transmembrane</keyword>
<dbReference type="Proteomes" id="UP000001882">
    <property type="component" value="Chromosome"/>
</dbReference>
<evidence type="ECO:0000313" key="3">
    <source>
        <dbReference type="Proteomes" id="UP000001882"/>
    </source>
</evidence>
<protein>
    <submittedName>
        <fullName evidence="2">Uncharacterized protein</fullName>
    </submittedName>
</protein>
<dbReference type="RefSeq" id="WP_012899493.1">
    <property type="nucleotide sequence ID" value="NC_013665.1"/>
</dbReference>
<reference evidence="2 3" key="1">
    <citation type="journal article" date="2007" name="Appl. Environ. Microbiol.">
        <title>Isolation of key methanogens for global methane emission from rice paddy fields: a novel isolate affiliated with the clone cluster rice cluster I.</title>
        <authorList>
            <person name="Sakai S."/>
            <person name="Imachi H."/>
            <person name="Sekiguchi Y."/>
            <person name="Ohashi A."/>
            <person name="Harada H."/>
            <person name="Kamagata Y."/>
        </authorList>
    </citation>
    <scope>NUCLEOTIDE SEQUENCE [LARGE SCALE GENOMIC DNA]</scope>
    <source>
        <strain evidence="3">DSM 17711 / JCM 13418 / NBRC 101707 / SANAE</strain>
    </source>
</reference>
<dbReference type="AlphaFoldDB" id="D1YWJ1"/>
<dbReference type="GeneID" id="8680779"/>
<gene>
    <name evidence="2" type="ordered locus">MCP_0741</name>
</gene>
<proteinExistence type="predicted"/>
<reference evidence="2 3" key="2">
    <citation type="journal article" date="2008" name="Int. J. Syst. Evol. Microbiol.">
        <title>Methanocella paludicola gen. nov., sp. nov., a methane-producing archaeon, the first isolate of the lineage 'Rice Cluster I', and proposal of the new archaeal order Methanocellales ord. nov.</title>
        <authorList>
            <person name="Sakai S."/>
            <person name="Imachi H."/>
            <person name="Hanada S."/>
            <person name="Ohashi A."/>
            <person name="Harada H."/>
            <person name="Kamagata Y."/>
        </authorList>
    </citation>
    <scope>NUCLEOTIDE SEQUENCE [LARGE SCALE GENOMIC DNA]</scope>
    <source>
        <strain evidence="3">DSM 17711 / JCM 13418 / NBRC 101707 / SANAE</strain>
    </source>
</reference>
<dbReference type="EMBL" id="AP011532">
    <property type="protein sequence ID" value="BAI60813.1"/>
    <property type="molecule type" value="Genomic_DNA"/>
</dbReference>
<sequence length="114" mass="12261">MSWVESISSYIGASLPPGRVQPMYGVPIVKYGPPPSPVPYEPGSTGLPVSGMPDFDWARIWQPPAFSMPDFGHLGLSFPKLIAGIALVAYVALMAMAVLGLALRGGTWYLKNRK</sequence>
<evidence type="ECO:0000256" key="1">
    <source>
        <dbReference type="SAM" id="Phobius"/>
    </source>
</evidence>
<feature type="transmembrane region" description="Helical" evidence="1">
    <location>
        <begin position="81"/>
        <end position="103"/>
    </location>
</feature>
<keyword evidence="1" id="KW-0472">Membrane</keyword>
<name>D1YWJ1_METPS</name>
<keyword evidence="3" id="KW-1185">Reference proteome</keyword>
<dbReference type="STRING" id="304371.MCP_0741"/>
<accession>D1YWJ1</accession>
<organism evidence="2 3">
    <name type="scientific">Methanocella paludicola (strain DSM 17711 / JCM 13418 / NBRC 101707 / SANAE)</name>
    <dbReference type="NCBI Taxonomy" id="304371"/>
    <lineage>
        <taxon>Archaea</taxon>
        <taxon>Methanobacteriati</taxon>
        <taxon>Methanobacteriota</taxon>
        <taxon>Stenosarchaea group</taxon>
        <taxon>Methanomicrobia</taxon>
        <taxon>Methanocellales</taxon>
        <taxon>Methanocellaceae</taxon>
        <taxon>Methanocella</taxon>
    </lineage>
</organism>
<reference evidence="3" key="3">
    <citation type="journal article" date="2011" name="PLoS ONE">
        <title>Genome sequence of a mesophilic hydrogenotrophic methanogen Methanocella paludicola, the first cultivated representative of the order Methanocellales.</title>
        <authorList>
            <person name="Sakai S."/>
            <person name="Takaki Y."/>
            <person name="Shimamura S."/>
            <person name="Sekine M."/>
            <person name="Tajima T."/>
            <person name="Kosugi H."/>
            <person name="Ichikawa N."/>
            <person name="Tasumi E."/>
            <person name="Hiraki A.T."/>
            <person name="Shimizu A."/>
            <person name="Kato Y."/>
            <person name="Nishiko R."/>
            <person name="Mori K."/>
            <person name="Fujita N."/>
            <person name="Imachi H."/>
            <person name="Takai K."/>
        </authorList>
    </citation>
    <scope>NUCLEOTIDE SEQUENCE [LARGE SCALE GENOMIC DNA]</scope>
    <source>
        <strain evidence="3">DSM 17711 / JCM 13418 / NBRC 101707 / SANAE</strain>
    </source>
</reference>
<dbReference type="KEGG" id="mpd:MCP_0741"/>
<evidence type="ECO:0000313" key="2">
    <source>
        <dbReference type="EMBL" id="BAI60813.1"/>
    </source>
</evidence>
<dbReference type="InParanoid" id="D1YWJ1"/>